<proteinExistence type="inferred from homology"/>
<dbReference type="InterPro" id="IPR005623">
    <property type="entry name" value="Chaperone_NapD_NO3_reduct"/>
</dbReference>
<keyword evidence="1" id="KW-0963">Cytoplasm</keyword>
<keyword evidence="3" id="KW-1185">Reference proteome</keyword>
<evidence type="ECO:0000313" key="3">
    <source>
        <dbReference type="Proteomes" id="UP001295463"/>
    </source>
</evidence>
<comment type="function">
    <text evidence="1">Chaperone for NapA, the catalytic subunit of the periplasmic nitrate reductase. It binds directly and specifically to the twin-arginine signal peptide of NapA, preventing premature interaction with the Tat translocase and premature export.</text>
</comment>
<comment type="similarity">
    <text evidence="1">Belongs to the NapD family.</text>
</comment>
<comment type="subcellular location">
    <subcellularLocation>
        <location evidence="1">Cytoplasm</location>
    </subcellularLocation>
</comment>
<gene>
    <name evidence="1 2" type="primary">napD</name>
    <name evidence="2" type="ORF">GEAMG1_2024</name>
</gene>
<evidence type="ECO:0000313" key="2">
    <source>
        <dbReference type="EMBL" id="CAH2031859.1"/>
    </source>
</evidence>
<dbReference type="Proteomes" id="UP001295463">
    <property type="component" value="Chromosome"/>
</dbReference>
<reference evidence="2 3" key="1">
    <citation type="submission" date="2022-03" db="EMBL/GenBank/DDBJ databases">
        <authorList>
            <person name="Koch H."/>
        </authorList>
    </citation>
    <scope>NUCLEOTIDE SEQUENCE [LARGE SCALE GENOMIC DNA]</scope>
    <source>
        <strain evidence="2 3">G1</strain>
    </source>
</reference>
<name>A0ABN8HKR4_9BACT</name>
<dbReference type="Pfam" id="PF03927">
    <property type="entry name" value="NapD"/>
    <property type="match status" value="1"/>
</dbReference>
<keyword evidence="1" id="KW-0143">Chaperone</keyword>
<evidence type="ECO:0000256" key="1">
    <source>
        <dbReference type="HAMAP-Rule" id="MF_02200"/>
    </source>
</evidence>
<dbReference type="RefSeq" id="WP_305732652.1">
    <property type="nucleotide sequence ID" value="NZ_OW150024.1"/>
</dbReference>
<dbReference type="HAMAP" id="MF_02200">
    <property type="entry name" value="NapD"/>
    <property type="match status" value="1"/>
</dbReference>
<protein>
    <recommendedName>
        <fullName evidence="1">Chaperone NapD</fullName>
    </recommendedName>
    <alternativeName>
        <fullName evidence="1">NapA signal peptide-binding chaperone NapD</fullName>
    </alternativeName>
</protein>
<dbReference type="EMBL" id="OW150024">
    <property type="protein sequence ID" value="CAH2031859.1"/>
    <property type="molecule type" value="Genomic_DNA"/>
</dbReference>
<accession>A0ABN8HKR4</accession>
<organism evidence="2 3">
    <name type="scientific">Trichlorobacter ammonificans</name>
    <dbReference type="NCBI Taxonomy" id="2916410"/>
    <lineage>
        <taxon>Bacteria</taxon>
        <taxon>Pseudomonadati</taxon>
        <taxon>Thermodesulfobacteriota</taxon>
        <taxon>Desulfuromonadia</taxon>
        <taxon>Geobacterales</taxon>
        <taxon>Geobacteraceae</taxon>
        <taxon>Trichlorobacter</taxon>
    </lineage>
</organism>
<sequence>MPISGVVVKCTPGTEASVAEHARHCAGVEVHAALPDGQVVAVIEGDTVKQGAERAMRLQEIEGVISVQVAYHNFEDATTEQGGGYGIDEA</sequence>
<dbReference type="Gene3D" id="3.30.70.920">
    <property type="match status" value="1"/>
</dbReference>
<comment type="subunit">
    <text evidence="1">Interacts with the cytoplasmic NapA precursor.</text>
</comment>